<keyword evidence="2" id="KW-0378">Hydrolase</keyword>
<feature type="domain" description="Peptidase M12B" evidence="6">
    <location>
        <begin position="137"/>
        <end position="335"/>
    </location>
</feature>
<feature type="binding site" evidence="5">
    <location>
        <position position="291"/>
    </location>
    <ligand>
        <name>Zn(2+)</name>
        <dbReference type="ChEBI" id="CHEBI:29105"/>
        <note>catalytic</note>
    </ligand>
</feature>
<keyword evidence="3 5" id="KW-0862">Zinc</keyword>
<dbReference type="EMBL" id="GANP01009357">
    <property type="protein sequence ID" value="JAB75111.1"/>
    <property type="molecule type" value="mRNA"/>
</dbReference>
<keyword evidence="1 7" id="KW-0645">Protease</keyword>
<dbReference type="PROSITE" id="PS50215">
    <property type="entry name" value="ADAM_MEPRO"/>
    <property type="match status" value="1"/>
</dbReference>
<evidence type="ECO:0000256" key="1">
    <source>
        <dbReference type="ARBA" id="ARBA00022670"/>
    </source>
</evidence>
<feature type="binding site" evidence="5">
    <location>
        <position position="301"/>
    </location>
    <ligand>
        <name>Zn(2+)</name>
        <dbReference type="ChEBI" id="CHEBI:29105"/>
        <note>catalytic</note>
    </ligand>
</feature>
<dbReference type="GO" id="GO:0004222">
    <property type="term" value="F:metalloendopeptidase activity"/>
    <property type="evidence" value="ECO:0007669"/>
    <property type="project" value="InterPro"/>
</dbReference>
<dbReference type="GO" id="GO:0006509">
    <property type="term" value="P:membrane protein ectodomain proteolysis"/>
    <property type="evidence" value="ECO:0007669"/>
    <property type="project" value="TreeGrafter"/>
</dbReference>
<dbReference type="Gene3D" id="3.40.390.10">
    <property type="entry name" value="Collagenase (Catalytic Domain)"/>
    <property type="match status" value="1"/>
</dbReference>
<dbReference type="GO" id="GO:0046872">
    <property type="term" value="F:metal ion binding"/>
    <property type="evidence" value="ECO:0007669"/>
    <property type="project" value="UniProtKB-KW"/>
</dbReference>
<keyword evidence="4 7" id="KW-0482">Metalloprotease</keyword>
<evidence type="ECO:0000259" key="6">
    <source>
        <dbReference type="PROSITE" id="PS50215"/>
    </source>
</evidence>
<reference evidence="7" key="1">
    <citation type="journal article" date="2015" name="Sci. Rep.">
        <title>Tissue- and time-dependent transcription in Ixodes ricinus salivary glands and midguts when blood feeding on the vertebrate host.</title>
        <authorList>
            <person name="Kotsyfakis M."/>
            <person name="Schwarz A."/>
            <person name="Erhart J."/>
            <person name="Ribeiro J.M."/>
        </authorList>
    </citation>
    <scope>NUCLEOTIDE SEQUENCE</scope>
    <source>
        <tissue evidence="7">Salivary gland and midgut</tissue>
    </source>
</reference>
<evidence type="ECO:0000256" key="2">
    <source>
        <dbReference type="ARBA" id="ARBA00022801"/>
    </source>
</evidence>
<organism evidence="7">
    <name type="scientific">Ixodes ricinus</name>
    <name type="common">Common tick</name>
    <name type="synonym">Acarus ricinus</name>
    <dbReference type="NCBI Taxonomy" id="34613"/>
    <lineage>
        <taxon>Eukaryota</taxon>
        <taxon>Metazoa</taxon>
        <taxon>Ecdysozoa</taxon>
        <taxon>Arthropoda</taxon>
        <taxon>Chelicerata</taxon>
        <taxon>Arachnida</taxon>
        <taxon>Acari</taxon>
        <taxon>Parasitiformes</taxon>
        <taxon>Ixodida</taxon>
        <taxon>Ixodoidea</taxon>
        <taxon>Ixodidae</taxon>
        <taxon>Ixodinae</taxon>
        <taxon>Ixodes</taxon>
    </lineage>
</organism>
<dbReference type="PANTHER" id="PTHR11905">
    <property type="entry name" value="ADAM A DISINTEGRIN AND METALLOPROTEASE DOMAIN"/>
    <property type="match status" value="1"/>
</dbReference>
<dbReference type="InterPro" id="IPR024079">
    <property type="entry name" value="MetalloPept_cat_dom_sf"/>
</dbReference>
<protein>
    <submittedName>
        <fullName evidence="7">Putative tick metalloprotease</fullName>
    </submittedName>
</protein>
<sequence length="335" mass="37519">MHKGLVLKLRRISVLSNNFQVTTYSDNYKIIEQQNPAQLQRNLYHDPEHEAALVIAFHNDGIHVTGILGNTLRVRPSVMRERNLDGHVAHELFEIPTRNAEYESSDKGLSESLLSHFLNGILESRLAVKPPKELLTITPEVHIIVDTNHACQFDSRKKTIDYLAVFFGFVNMKFKTLLKRKLDVQLVLSQLTIFRTGSETFVQKPVGRQDIMLLQTLEALKYFVGNYTDKFENDDMVILLIGCDIADRDDKGELIVGVTGYAYIGGACSAAKVAIVEDMYKIFEGVHSFAHEVGHLLGMVHDGQGPHDGLPGSPGVQVCFVICGNHYVSLANFKK</sequence>
<dbReference type="PANTHER" id="PTHR11905:SF159">
    <property type="entry name" value="ADAM METALLOPROTEASE"/>
    <property type="match status" value="1"/>
</dbReference>
<proteinExistence type="evidence at transcript level"/>
<dbReference type="Pfam" id="PF13688">
    <property type="entry name" value="Reprolysin_5"/>
    <property type="match status" value="1"/>
</dbReference>
<dbReference type="AlphaFoldDB" id="V5IEY9"/>
<evidence type="ECO:0000313" key="7">
    <source>
        <dbReference type="EMBL" id="JAB75111.1"/>
    </source>
</evidence>
<dbReference type="InterPro" id="IPR001590">
    <property type="entry name" value="Peptidase_M12B"/>
</dbReference>
<keyword evidence="5" id="KW-0479">Metal-binding</keyword>
<evidence type="ECO:0000256" key="5">
    <source>
        <dbReference type="PROSITE-ProRule" id="PRU00276"/>
    </source>
</evidence>
<feature type="binding site" evidence="5">
    <location>
        <position position="295"/>
    </location>
    <ligand>
        <name>Zn(2+)</name>
        <dbReference type="ChEBI" id="CHEBI:29105"/>
        <note>catalytic</note>
    </ligand>
</feature>
<dbReference type="SUPFAM" id="SSF55486">
    <property type="entry name" value="Metalloproteases ('zincins'), catalytic domain"/>
    <property type="match status" value="1"/>
</dbReference>
<evidence type="ECO:0000256" key="3">
    <source>
        <dbReference type="ARBA" id="ARBA00022833"/>
    </source>
</evidence>
<comment type="caution">
    <text evidence="5">Lacks conserved residue(s) required for the propagation of feature annotation.</text>
</comment>
<name>V5IEY9_IXORI</name>
<accession>V5IEY9</accession>
<evidence type="ECO:0000256" key="4">
    <source>
        <dbReference type="ARBA" id="ARBA00023049"/>
    </source>
</evidence>
<feature type="active site" evidence="5">
    <location>
        <position position="292"/>
    </location>
</feature>